<dbReference type="RefSeq" id="WP_319953961.1">
    <property type="nucleotide sequence ID" value="NZ_JAXAVX010000003.1"/>
</dbReference>
<evidence type="ECO:0000256" key="1">
    <source>
        <dbReference type="ARBA" id="ARBA00023015"/>
    </source>
</evidence>
<dbReference type="InterPro" id="IPR013324">
    <property type="entry name" value="RNA_pol_sigma_r3/r4-like"/>
</dbReference>
<dbReference type="InterPro" id="IPR013325">
    <property type="entry name" value="RNA_pol_sigma_r2"/>
</dbReference>
<dbReference type="CDD" id="cd06171">
    <property type="entry name" value="Sigma70_r4"/>
    <property type="match status" value="1"/>
</dbReference>
<dbReference type="SUPFAM" id="SSF88946">
    <property type="entry name" value="Sigma2 domain of RNA polymerase sigma factors"/>
    <property type="match status" value="1"/>
</dbReference>
<dbReference type="PANTHER" id="PTHR30385:SF4">
    <property type="entry name" value="RNA POLYMERASE SIGMA-E FACTOR"/>
    <property type="match status" value="1"/>
</dbReference>
<dbReference type="PANTHER" id="PTHR30385">
    <property type="entry name" value="SIGMA FACTOR F FLAGELLAR"/>
    <property type="match status" value="1"/>
</dbReference>
<dbReference type="SUPFAM" id="SSF88659">
    <property type="entry name" value="Sigma3 and sigma4 domains of RNA polymerase sigma factors"/>
    <property type="match status" value="2"/>
</dbReference>
<dbReference type="PIRSF" id="PIRSF000770">
    <property type="entry name" value="RNA_pol_sigma-SigE/K"/>
    <property type="match status" value="1"/>
</dbReference>
<sequence>MSDHKKVDLALLRRYQEQGDEAARDELVRRAMPLVRSCARRYERRGEQLEDLVQAGCVGLVKAIERFDLESGVTFSTFAVPNITGEIKRHFRDSCWAVHVPRAMKELDARVHRTRERFEHERGRPATDEELARLLEVTVEEVQDAVRAGAAYRSRSLEGEAGEARIMLETLGQEEPGFDTVEDQLLVRDALATLTPRERRILFMRFHRDMYQREIAERIGVSQMQVSRLLRQALDKLAARAARPEREALVAG</sequence>
<reference evidence="6 7" key="1">
    <citation type="submission" date="2023-11" db="EMBL/GenBank/DDBJ databases">
        <authorList>
            <person name="Xu M."/>
            <person name="Jiang T."/>
        </authorList>
    </citation>
    <scope>NUCLEOTIDE SEQUENCE [LARGE SCALE GENOMIC DNA]</scope>
    <source>
        <strain evidence="6 7">SD</strain>
    </source>
</reference>
<keyword evidence="3" id="KW-0238">DNA-binding</keyword>
<dbReference type="InterPro" id="IPR007627">
    <property type="entry name" value="RNA_pol_sigma70_r2"/>
</dbReference>
<dbReference type="NCBIfam" id="TIGR02980">
    <property type="entry name" value="SigBFG"/>
    <property type="match status" value="1"/>
</dbReference>
<dbReference type="Gene3D" id="1.10.10.10">
    <property type="entry name" value="Winged helix-like DNA-binding domain superfamily/Winged helix DNA-binding domain"/>
    <property type="match status" value="2"/>
</dbReference>
<name>A0ABU4VIZ5_9ACTN</name>
<dbReference type="NCBIfam" id="TIGR02937">
    <property type="entry name" value="sigma70-ECF"/>
    <property type="match status" value="1"/>
</dbReference>
<evidence type="ECO:0000256" key="2">
    <source>
        <dbReference type="ARBA" id="ARBA00023082"/>
    </source>
</evidence>
<dbReference type="PRINTS" id="PR00046">
    <property type="entry name" value="SIGMA70FCT"/>
</dbReference>
<dbReference type="Pfam" id="PF04539">
    <property type="entry name" value="Sigma70_r3"/>
    <property type="match status" value="1"/>
</dbReference>
<keyword evidence="7" id="KW-1185">Reference proteome</keyword>
<accession>A0ABU4VIZ5</accession>
<feature type="domain" description="RNA polymerase sigma-70" evidence="5">
    <location>
        <begin position="51"/>
        <end position="64"/>
    </location>
</feature>
<keyword evidence="4" id="KW-0804">Transcription</keyword>
<dbReference type="InterPro" id="IPR014322">
    <property type="entry name" value="RNA_pol_sigma-B/F/G"/>
</dbReference>
<gene>
    <name evidence="6" type="ORF">SK069_09410</name>
</gene>
<dbReference type="EMBL" id="JAXAVX010000003">
    <property type="protein sequence ID" value="MDX8151809.1"/>
    <property type="molecule type" value="Genomic_DNA"/>
</dbReference>
<dbReference type="InterPro" id="IPR014284">
    <property type="entry name" value="RNA_pol_sigma-70_dom"/>
</dbReference>
<evidence type="ECO:0000256" key="4">
    <source>
        <dbReference type="ARBA" id="ARBA00023163"/>
    </source>
</evidence>
<evidence type="ECO:0000256" key="3">
    <source>
        <dbReference type="ARBA" id="ARBA00023125"/>
    </source>
</evidence>
<keyword evidence="2" id="KW-0731">Sigma factor</keyword>
<dbReference type="InterPro" id="IPR000943">
    <property type="entry name" value="RNA_pol_sigma70"/>
</dbReference>
<dbReference type="InterPro" id="IPR036388">
    <property type="entry name" value="WH-like_DNA-bd_sf"/>
</dbReference>
<comment type="caution">
    <text evidence="6">The sequence shown here is derived from an EMBL/GenBank/DDBJ whole genome shotgun (WGS) entry which is preliminary data.</text>
</comment>
<keyword evidence="1" id="KW-0805">Transcription regulation</keyword>
<proteinExistence type="predicted"/>
<dbReference type="Pfam" id="PF04545">
    <property type="entry name" value="Sigma70_r4"/>
    <property type="match status" value="1"/>
</dbReference>
<dbReference type="Pfam" id="PF04542">
    <property type="entry name" value="Sigma70_r2"/>
    <property type="match status" value="1"/>
</dbReference>
<organism evidence="6 7">
    <name type="scientific">Patulibacter brassicae</name>
    <dbReference type="NCBI Taxonomy" id="1705717"/>
    <lineage>
        <taxon>Bacteria</taxon>
        <taxon>Bacillati</taxon>
        <taxon>Actinomycetota</taxon>
        <taxon>Thermoleophilia</taxon>
        <taxon>Solirubrobacterales</taxon>
        <taxon>Patulibacteraceae</taxon>
        <taxon>Patulibacter</taxon>
    </lineage>
</organism>
<dbReference type="PROSITE" id="PS00715">
    <property type="entry name" value="SIGMA70_1"/>
    <property type="match status" value="1"/>
</dbReference>
<protein>
    <submittedName>
        <fullName evidence="6">SigB/SigF/SigG family RNA polymerase sigma factor</fullName>
    </submittedName>
</protein>
<evidence type="ECO:0000313" key="6">
    <source>
        <dbReference type="EMBL" id="MDX8151809.1"/>
    </source>
</evidence>
<dbReference type="InterPro" id="IPR007630">
    <property type="entry name" value="RNA_pol_sigma70_r4"/>
</dbReference>
<dbReference type="InterPro" id="IPR007624">
    <property type="entry name" value="RNA_pol_sigma70_r3"/>
</dbReference>
<dbReference type="Gene3D" id="1.20.120.1810">
    <property type="match status" value="1"/>
</dbReference>
<evidence type="ECO:0000313" key="7">
    <source>
        <dbReference type="Proteomes" id="UP001277761"/>
    </source>
</evidence>
<dbReference type="Proteomes" id="UP001277761">
    <property type="component" value="Unassembled WGS sequence"/>
</dbReference>
<evidence type="ECO:0000259" key="5">
    <source>
        <dbReference type="PROSITE" id="PS00715"/>
    </source>
</evidence>